<evidence type="ECO:0000313" key="5">
    <source>
        <dbReference type="Proteomes" id="UP000282957"/>
    </source>
</evidence>
<dbReference type="SUPFAM" id="SSF47616">
    <property type="entry name" value="GST C-terminal domain-like"/>
    <property type="match status" value="1"/>
</dbReference>
<dbReference type="PROSITE" id="PS50404">
    <property type="entry name" value="GST_NTER"/>
    <property type="match status" value="1"/>
</dbReference>
<dbReference type="Proteomes" id="UP000282957">
    <property type="component" value="Unassembled WGS sequence"/>
</dbReference>
<dbReference type="Gene3D" id="1.20.1050.10">
    <property type="match status" value="1"/>
</dbReference>
<dbReference type="SFLD" id="SFLDG00358">
    <property type="entry name" value="Main_(cytGST)"/>
    <property type="match status" value="1"/>
</dbReference>
<dbReference type="CDD" id="cd03057">
    <property type="entry name" value="GST_N_Beta"/>
    <property type="match status" value="1"/>
</dbReference>
<dbReference type="InterPro" id="IPR036249">
    <property type="entry name" value="Thioredoxin-like_sf"/>
</dbReference>
<dbReference type="InterPro" id="IPR040079">
    <property type="entry name" value="Glutathione_S-Trfase"/>
</dbReference>
<comment type="caution">
    <text evidence="4">The sequence shown here is derived from an EMBL/GenBank/DDBJ whole genome shotgun (WGS) entry which is preliminary data.</text>
</comment>
<reference evidence="4 5" key="1">
    <citation type="submission" date="2019-01" db="EMBL/GenBank/DDBJ databases">
        <authorList>
            <person name="Chen W.-M."/>
        </authorList>
    </citation>
    <scope>NUCLEOTIDE SEQUENCE [LARGE SCALE GENOMIC DNA]</scope>
    <source>
        <strain evidence="4 5">CCP-6</strain>
    </source>
</reference>
<keyword evidence="5" id="KW-1185">Reference proteome</keyword>
<sequence>MAAQHAPHQKETPTMKLYLTPGSSSMATHIALVEAGADFTTHAMSLGKETKEAPFLAVNAEGKVPALEVDGTVLTEVAGTMFYIARRFPAAGLLPEGALEQGQVVSWMSFLASSVHPAWKVSEEHARAIWAIAEQRLGGKEWLVGGAFSIADIHLFRLFWRFRDRLGLDAATYPKLTAHHDRMLARPAVRKVMAAEGV</sequence>
<feature type="domain" description="GST N-terminal" evidence="2">
    <location>
        <begin position="13"/>
        <end position="92"/>
    </location>
</feature>
<accession>A0A437MG75</accession>
<dbReference type="InterPro" id="IPR010987">
    <property type="entry name" value="Glutathione-S-Trfase_C-like"/>
</dbReference>
<evidence type="ECO:0000313" key="4">
    <source>
        <dbReference type="EMBL" id="RVT96629.1"/>
    </source>
</evidence>
<dbReference type="SUPFAM" id="SSF52833">
    <property type="entry name" value="Thioredoxin-like"/>
    <property type="match status" value="1"/>
</dbReference>
<feature type="domain" description="GST C-terminal" evidence="3">
    <location>
        <begin position="75"/>
        <end position="198"/>
    </location>
</feature>
<dbReference type="PANTHER" id="PTHR44051:SF8">
    <property type="entry name" value="GLUTATHIONE S-TRANSFERASE GSTA"/>
    <property type="match status" value="1"/>
</dbReference>
<dbReference type="OrthoDB" id="7583243at2"/>
<dbReference type="EMBL" id="SACL01000003">
    <property type="protein sequence ID" value="RVT96629.1"/>
    <property type="molecule type" value="Genomic_DNA"/>
</dbReference>
<name>A0A437MG75_9PROT</name>
<dbReference type="SFLD" id="SFLDS00019">
    <property type="entry name" value="Glutathione_Transferase_(cytos"/>
    <property type="match status" value="1"/>
</dbReference>
<protein>
    <submittedName>
        <fullName evidence="4">Glutathione S-transferase family protein</fullName>
    </submittedName>
</protein>
<dbReference type="Pfam" id="PF02798">
    <property type="entry name" value="GST_N"/>
    <property type="match status" value="1"/>
</dbReference>
<comment type="similarity">
    <text evidence="1">Belongs to the GST superfamily.</text>
</comment>
<dbReference type="InterPro" id="IPR004045">
    <property type="entry name" value="Glutathione_S-Trfase_N"/>
</dbReference>
<dbReference type="PANTHER" id="PTHR44051">
    <property type="entry name" value="GLUTATHIONE S-TRANSFERASE-RELATED"/>
    <property type="match status" value="1"/>
</dbReference>
<dbReference type="PROSITE" id="PS50405">
    <property type="entry name" value="GST_CTER"/>
    <property type="match status" value="1"/>
</dbReference>
<dbReference type="InterPro" id="IPR004046">
    <property type="entry name" value="GST_C"/>
</dbReference>
<evidence type="ECO:0000259" key="3">
    <source>
        <dbReference type="PROSITE" id="PS50405"/>
    </source>
</evidence>
<dbReference type="Gene3D" id="3.40.30.10">
    <property type="entry name" value="Glutaredoxin"/>
    <property type="match status" value="1"/>
</dbReference>
<keyword evidence="4" id="KW-0808">Transferase</keyword>
<dbReference type="AlphaFoldDB" id="A0A437MG75"/>
<evidence type="ECO:0000259" key="2">
    <source>
        <dbReference type="PROSITE" id="PS50404"/>
    </source>
</evidence>
<proteinExistence type="inferred from homology"/>
<organism evidence="4 5">
    <name type="scientific">Rhodovarius crocodyli</name>
    <dbReference type="NCBI Taxonomy" id="1979269"/>
    <lineage>
        <taxon>Bacteria</taxon>
        <taxon>Pseudomonadati</taxon>
        <taxon>Pseudomonadota</taxon>
        <taxon>Alphaproteobacteria</taxon>
        <taxon>Acetobacterales</taxon>
        <taxon>Roseomonadaceae</taxon>
        <taxon>Rhodovarius</taxon>
    </lineage>
</organism>
<dbReference type="Pfam" id="PF00043">
    <property type="entry name" value="GST_C"/>
    <property type="match status" value="1"/>
</dbReference>
<dbReference type="InterPro" id="IPR036282">
    <property type="entry name" value="Glutathione-S-Trfase_C_sf"/>
</dbReference>
<gene>
    <name evidence="4" type="ORF">EOD42_09420</name>
</gene>
<dbReference type="GO" id="GO:0016740">
    <property type="term" value="F:transferase activity"/>
    <property type="evidence" value="ECO:0007669"/>
    <property type="project" value="UniProtKB-KW"/>
</dbReference>
<evidence type="ECO:0000256" key="1">
    <source>
        <dbReference type="RuleBase" id="RU003494"/>
    </source>
</evidence>